<feature type="signal peptide" evidence="1">
    <location>
        <begin position="1"/>
        <end position="20"/>
    </location>
</feature>
<keyword evidence="3" id="KW-1185">Reference proteome</keyword>
<organism evidence="2 3">
    <name type="scientific">Hyunsoonleella aquatilis</name>
    <dbReference type="NCBI Taxonomy" id="2762758"/>
    <lineage>
        <taxon>Bacteria</taxon>
        <taxon>Pseudomonadati</taxon>
        <taxon>Bacteroidota</taxon>
        <taxon>Flavobacteriia</taxon>
        <taxon>Flavobacteriales</taxon>
        <taxon>Flavobacteriaceae</taxon>
    </lineage>
</organism>
<evidence type="ECO:0000313" key="2">
    <source>
        <dbReference type="EMBL" id="MBC3756979.1"/>
    </source>
</evidence>
<dbReference type="EMBL" id="JACNMF010000001">
    <property type="protein sequence ID" value="MBC3756979.1"/>
    <property type="molecule type" value="Genomic_DNA"/>
</dbReference>
<proteinExistence type="predicted"/>
<dbReference type="Proteomes" id="UP000656244">
    <property type="component" value="Unassembled WGS sequence"/>
</dbReference>
<gene>
    <name evidence="2" type="ORF">H7U19_01090</name>
</gene>
<comment type="caution">
    <text evidence="2">The sequence shown here is derived from an EMBL/GenBank/DDBJ whole genome shotgun (WGS) entry which is preliminary data.</text>
</comment>
<evidence type="ECO:0008006" key="4">
    <source>
        <dbReference type="Google" id="ProtNLM"/>
    </source>
</evidence>
<protein>
    <recommendedName>
        <fullName evidence="4">Lipoprotein</fullName>
    </recommendedName>
</protein>
<feature type="chain" id="PRO_5037034316" description="Lipoprotein" evidence="1">
    <location>
        <begin position="21"/>
        <end position="184"/>
    </location>
</feature>
<evidence type="ECO:0000313" key="3">
    <source>
        <dbReference type="Proteomes" id="UP000656244"/>
    </source>
</evidence>
<accession>A0A923H852</accession>
<dbReference type="PROSITE" id="PS51257">
    <property type="entry name" value="PROKAR_LIPOPROTEIN"/>
    <property type="match status" value="1"/>
</dbReference>
<sequence length="184" mass="20530">MRRLLLLPFLCFLVVGCSLSDNIDLTEDIDGSLFEEHNGTFNLTIDDETTTFDSDDFMTAGFNTGNPKGFLIHTNGPNVYPRPSFRIFIYDVDINDLVAGAAFSGEDELKMDYVLYNDENASSPSVYSAYTKDDVYLKITEVNMETSTISGTFNCTGLDTLDGWYAGGKTYAMEGDFKDVPFRK</sequence>
<evidence type="ECO:0000256" key="1">
    <source>
        <dbReference type="SAM" id="SignalP"/>
    </source>
</evidence>
<name>A0A923H852_9FLAO</name>
<reference evidence="2" key="1">
    <citation type="submission" date="2020-08" db="EMBL/GenBank/DDBJ databases">
        <title>Hyunsoonleella sp. strain SJ7 genome sequencing and assembly.</title>
        <authorList>
            <person name="Kim I."/>
        </authorList>
    </citation>
    <scope>NUCLEOTIDE SEQUENCE</scope>
    <source>
        <strain evidence="2">SJ7</strain>
    </source>
</reference>
<dbReference type="AlphaFoldDB" id="A0A923H852"/>
<dbReference type="RefSeq" id="WP_186557991.1">
    <property type="nucleotide sequence ID" value="NZ_JACNMF010000001.1"/>
</dbReference>
<keyword evidence="1" id="KW-0732">Signal</keyword>